<gene>
    <name evidence="5" type="ORF">ONE63_008690</name>
</gene>
<evidence type="ECO:0000259" key="4">
    <source>
        <dbReference type="Pfam" id="PF08236"/>
    </source>
</evidence>
<dbReference type="Pfam" id="PF08236">
    <property type="entry name" value="SRI"/>
    <property type="match status" value="1"/>
</dbReference>
<evidence type="ECO:0000256" key="1">
    <source>
        <dbReference type="ARBA" id="ARBA00004123"/>
    </source>
</evidence>
<evidence type="ECO:0000256" key="3">
    <source>
        <dbReference type="SAM" id="MobiDB-lite"/>
    </source>
</evidence>
<feature type="domain" description="Set2 Rpb1 interacting" evidence="4">
    <location>
        <begin position="197"/>
        <end position="253"/>
    </location>
</feature>
<dbReference type="GO" id="GO:0005694">
    <property type="term" value="C:chromosome"/>
    <property type="evidence" value="ECO:0007669"/>
    <property type="project" value="InterPro"/>
</dbReference>
<evidence type="ECO:0000313" key="6">
    <source>
        <dbReference type="Proteomes" id="UP001075354"/>
    </source>
</evidence>
<evidence type="ECO:0000256" key="2">
    <source>
        <dbReference type="ARBA" id="ARBA00023242"/>
    </source>
</evidence>
<keyword evidence="6" id="KW-1185">Reference proteome</keyword>
<dbReference type="Proteomes" id="UP001075354">
    <property type="component" value="Chromosome 6"/>
</dbReference>
<organism evidence="5 6">
    <name type="scientific">Megalurothrips usitatus</name>
    <name type="common">bean blossom thrips</name>
    <dbReference type="NCBI Taxonomy" id="439358"/>
    <lineage>
        <taxon>Eukaryota</taxon>
        <taxon>Metazoa</taxon>
        <taxon>Ecdysozoa</taxon>
        <taxon>Arthropoda</taxon>
        <taxon>Hexapoda</taxon>
        <taxon>Insecta</taxon>
        <taxon>Pterygota</taxon>
        <taxon>Neoptera</taxon>
        <taxon>Paraneoptera</taxon>
        <taxon>Thysanoptera</taxon>
        <taxon>Terebrantia</taxon>
        <taxon>Thripoidea</taxon>
        <taxon>Thripidae</taxon>
        <taxon>Megalurothrips</taxon>
    </lineage>
</organism>
<sequence>MELLSSGENAYHINSTMVNEKGTEKKLGHSVTPSKEQSNVNNNSIFINDVCSPQSVEKSLRIIHEPVQELQLEWIEEEMARVCGEESANSDTDSKCSPLKSSPILGESKPGLSIKEVVSITNGSKSEKKEMTRNPISKSNIKPIDWRLVRMKHEALLEKKLKKAEETGGAEKRAKLERRFRELFGEPTLSPDIKRKDEIAAFTVKHLMPMYKKQKIASKDLFKKLAKHISTSVLDKVKTPGEDDVRSKVSEYFRDGKRVSGEEDIYCI</sequence>
<accession>A0AAV7XLZ0</accession>
<evidence type="ECO:0000313" key="5">
    <source>
        <dbReference type="EMBL" id="KAJ1527159.1"/>
    </source>
</evidence>
<protein>
    <recommendedName>
        <fullName evidence="4">Set2 Rpb1 interacting domain-containing protein</fullName>
    </recommendedName>
</protein>
<proteinExistence type="predicted"/>
<name>A0AAV7XLZ0_9NEOP</name>
<dbReference type="EMBL" id="JAPTSV010000006">
    <property type="protein sequence ID" value="KAJ1527159.1"/>
    <property type="molecule type" value="Genomic_DNA"/>
</dbReference>
<dbReference type="Gene3D" id="1.10.1740.100">
    <property type="entry name" value="Set2, Rpb1 interacting domain"/>
    <property type="match status" value="1"/>
</dbReference>
<keyword evidence="2" id="KW-0539">Nucleus</keyword>
<dbReference type="InterPro" id="IPR038190">
    <property type="entry name" value="SRI_sf"/>
</dbReference>
<dbReference type="InterPro" id="IPR013257">
    <property type="entry name" value="SRI"/>
</dbReference>
<dbReference type="AlphaFoldDB" id="A0AAV7XLZ0"/>
<reference evidence="5" key="1">
    <citation type="submission" date="2022-12" db="EMBL/GenBank/DDBJ databases">
        <title>Chromosome-level genome assembly of the bean flower thrips Megalurothrips usitatus.</title>
        <authorList>
            <person name="Ma L."/>
            <person name="Liu Q."/>
            <person name="Li H."/>
            <person name="Cai W."/>
        </authorList>
    </citation>
    <scope>NUCLEOTIDE SEQUENCE</scope>
    <source>
        <strain evidence="5">Cailab_2022a</strain>
    </source>
</reference>
<feature type="region of interest" description="Disordered" evidence="3">
    <location>
        <begin position="14"/>
        <end position="37"/>
    </location>
</feature>
<comment type="subcellular location">
    <subcellularLocation>
        <location evidence="1">Nucleus</location>
    </subcellularLocation>
</comment>
<dbReference type="GO" id="GO:0006355">
    <property type="term" value="P:regulation of DNA-templated transcription"/>
    <property type="evidence" value="ECO:0007669"/>
    <property type="project" value="InterPro"/>
</dbReference>
<comment type="caution">
    <text evidence="5">The sequence shown here is derived from an EMBL/GenBank/DDBJ whole genome shotgun (WGS) entry which is preliminary data.</text>
</comment>